<reference evidence="1 2" key="1">
    <citation type="submission" date="2019-06" db="EMBL/GenBank/DDBJ databases">
        <title>Pseudomonas bimorpha sp. nov. isolated from bovine raw milk and skim milk concentrate.</title>
        <authorList>
            <person name="Hofmann K."/>
            <person name="Huptas C."/>
            <person name="Doll E."/>
            <person name="Scherer S."/>
            <person name="Wenning M."/>
        </authorList>
    </citation>
    <scope>NUCLEOTIDE SEQUENCE [LARGE SCALE GENOMIC DNA]</scope>
    <source>
        <strain evidence="1 2">DSM 108990</strain>
    </source>
</reference>
<comment type="caution">
    <text evidence="1">The sequence shown here is derived from an EMBL/GenBank/DDBJ whole genome shotgun (WGS) entry which is preliminary data.</text>
</comment>
<organism evidence="1 2">
    <name type="scientific">Pseudomonas saxonica</name>
    <dbReference type="NCBI Taxonomy" id="2600598"/>
    <lineage>
        <taxon>Bacteria</taxon>
        <taxon>Pseudomonadati</taxon>
        <taxon>Pseudomonadota</taxon>
        <taxon>Gammaproteobacteria</taxon>
        <taxon>Pseudomonadales</taxon>
        <taxon>Pseudomonadaceae</taxon>
        <taxon>Pseudomonas</taxon>
    </lineage>
</organism>
<evidence type="ECO:0000313" key="2">
    <source>
        <dbReference type="Proteomes" id="UP000317901"/>
    </source>
</evidence>
<accession>A0A5C5PWP9</accession>
<name>A0A5C5PWP9_9PSED</name>
<dbReference type="AlphaFoldDB" id="A0A5C5PWP9"/>
<gene>
    <name evidence="1" type="ORF">FJD37_13335</name>
</gene>
<dbReference type="OrthoDB" id="6195868at2"/>
<dbReference type="CDD" id="cd07040">
    <property type="entry name" value="HP"/>
    <property type="match status" value="1"/>
</dbReference>
<dbReference type="EMBL" id="VFIP01000023">
    <property type="protein sequence ID" value="TWR91401.1"/>
    <property type="molecule type" value="Genomic_DNA"/>
</dbReference>
<proteinExistence type="predicted"/>
<dbReference type="Gene3D" id="3.40.50.1240">
    <property type="entry name" value="Phosphoglycerate mutase-like"/>
    <property type="match status" value="1"/>
</dbReference>
<sequence length="226" mass="24384">MRSGLIRHRNTLVVVAASVLTVVLTLHLLAPVAVPNLAQPVNATRALDLAQSWAKGDVIALVRHAERCDRSSKPCLGPLDGITERAVHTAQIVGADFKQLGLNKVDIYSSQMTRTRQTANAMFTRPVAAQDWLFDCRGSILHDALKHKVAGRNLVLITHSECMDALVSNLHAATNTSFGYATALFINADGAQGGPQMLGYIEPEHWSKVIPLAGTPSPYAIEASQF</sequence>
<protein>
    <submittedName>
        <fullName evidence="1">Histidine phosphatase family protein</fullName>
    </submittedName>
</protein>
<dbReference type="InterPro" id="IPR029033">
    <property type="entry name" value="His_PPase_superfam"/>
</dbReference>
<evidence type="ECO:0000313" key="1">
    <source>
        <dbReference type="EMBL" id="TWR91401.1"/>
    </source>
</evidence>
<dbReference type="Proteomes" id="UP000317901">
    <property type="component" value="Unassembled WGS sequence"/>
</dbReference>
<dbReference type="InterPro" id="IPR013078">
    <property type="entry name" value="His_Pase_superF_clade-1"/>
</dbReference>
<dbReference type="SUPFAM" id="SSF53254">
    <property type="entry name" value="Phosphoglycerate mutase-like"/>
    <property type="match status" value="1"/>
</dbReference>
<dbReference type="Pfam" id="PF00300">
    <property type="entry name" value="His_Phos_1"/>
    <property type="match status" value="1"/>
</dbReference>